<sequence>MSLKQAFFPLIIKAAGGALKELSSVLDTLPQKFTVSVENHMPRHISLPELGLFLLDGNTPSGNKGSTTADKEAFARAITSIETIAAINRYGGNCMTLMIDLGEVEVDESPTATGSATDSTQLQQDPQGDAAGNDASGGQSSAPAETDSAKAAEDATKTSGQDSATATATAAAAEVATRNKSSKK</sequence>
<evidence type="ECO:0000256" key="1">
    <source>
        <dbReference type="SAM" id="MobiDB-lite"/>
    </source>
</evidence>
<feature type="region of interest" description="Disordered" evidence="1">
    <location>
        <begin position="108"/>
        <end position="184"/>
    </location>
</feature>
<proteinExistence type="predicted"/>
<organism evidence="2 3">
    <name type="scientific">Uliginosibacterium sediminicola</name>
    <dbReference type="NCBI Taxonomy" id="2024550"/>
    <lineage>
        <taxon>Bacteria</taxon>
        <taxon>Pseudomonadati</taxon>
        <taxon>Pseudomonadota</taxon>
        <taxon>Betaproteobacteria</taxon>
        <taxon>Rhodocyclales</taxon>
        <taxon>Zoogloeaceae</taxon>
        <taxon>Uliginosibacterium</taxon>
    </lineage>
</organism>
<feature type="compositionally biased region" description="Low complexity" evidence="1">
    <location>
        <begin position="164"/>
        <end position="176"/>
    </location>
</feature>
<reference evidence="2 3" key="1">
    <citation type="journal article" date="2018" name="Int. J. Syst. Evol. Microbiol.">
        <title>Uliginosibacterium sediminicola sp. nov., isolated from freshwater sediment.</title>
        <authorList>
            <person name="Hwang W.M."/>
            <person name="Kim S.M."/>
            <person name="Kang K."/>
            <person name="Ahn T.Y."/>
        </authorList>
    </citation>
    <scope>NUCLEOTIDE SEQUENCE [LARGE SCALE GENOMIC DNA]</scope>
    <source>
        <strain evidence="2 3">M1-21</strain>
    </source>
</reference>
<evidence type="ECO:0000313" key="3">
    <source>
        <dbReference type="Proteomes" id="UP001410394"/>
    </source>
</evidence>
<accession>A0ABU9YVZ4</accession>
<name>A0ABU9YVZ4_9RHOO</name>
<protein>
    <submittedName>
        <fullName evidence="2">Uncharacterized protein</fullName>
    </submittedName>
</protein>
<feature type="compositionally biased region" description="Polar residues" evidence="1">
    <location>
        <begin position="110"/>
        <end position="126"/>
    </location>
</feature>
<feature type="compositionally biased region" description="Basic and acidic residues" evidence="1">
    <location>
        <begin position="147"/>
        <end position="156"/>
    </location>
</feature>
<gene>
    <name evidence="2" type="ORF">ABDB84_05340</name>
</gene>
<keyword evidence="3" id="KW-1185">Reference proteome</keyword>
<dbReference type="RefSeq" id="WP_345918659.1">
    <property type="nucleotide sequence ID" value="NZ_JBDIVE010000002.1"/>
</dbReference>
<comment type="caution">
    <text evidence="2">The sequence shown here is derived from an EMBL/GenBank/DDBJ whole genome shotgun (WGS) entry which is preliminary data.</text>
</comment>
<dbReference type="Proteomes" id="UP001410394">
    <property type="component" value="Unassembled WGS sequence"/>
</dbReference>
<dbReference type="EMBL" id="JBDIVE010000002">
    <property type="protein sequence ID" value="MEN3067896.1"/>
    <property type="molecule type" value="Genomic_DNA"/>
</dbReference>
<evidence type="ECO:0000313" key="2">
    <source>
        <dbReference type="EMBL" id="MEN3067896.1"/>
    </source>
</evidence>